<evidence type="ECO:0008006" key="4">
    <source>
        <dbReference type="Google" id="ProtNLM"/>
    </source>
</evidence>
<evidence type="ECO:0000313" key="2">
    <source>
        <dbReference type="EMBL" id="QJR11636.1"/>
    </source>
</evidence>
<gene>
    <name evidence="2" type="ORF">DSM104443_02715</name>
</gene>
<organism evidence="2 3">
    <name type="scientific">Usitatibacter rugosus</name>
    <dbReference type="NCBI Taxonomy" id="2732067"/>
    <lineage>
        <taxon>Bacteria</taxon>
        <taxon>Pseudomonadati</taxon>
        <taxon>Pseudomonadota</taxon>
        <taxon>Betaproteobacteria</taxon>
        <taxon>Nitrosomonadales</taxon>
        <taxon>Usitatibacteraceae</taxon>
        <taxon>Usitatibacter</taxon>
    </lineage>
</organism>
<keyword evidence="1" id="KW-0732">Signal</keyword>
<sequence>MSLLQRLLCAFAASALLAPAPAAAHELIGANLNTIADFSRNQEYVDLVRQSREFGSFADPFNTVIAVGPDGWPTGDFGITLLGGGQANVQGIGGTYKVIFNGRATVTSAALGTVANATYDAATNTSRLDVVFPADGDTLALRFAVTAGPATNAVKNLRVIRPGFDAGNPPIYTPAWQAHVSRFRILRFMDWLSTNDKANAIVTWADRPTLEKKRTEANGARWEAIVELANTVNRDIWLNVPVRANDEYVRNLATLLRDSLNPGLNVYVEYSNELWNGAFPQFAIQRDLAIAEAQASTASPLRYDGTTDTSTWAFRRVGKRLKEISDIFASVWGAGAINTRVRPVLAGQMANNFIVGQGLEVVDAGMNTRPSSVFYAIGGAPYLFPSATNDSQADEAAGFGVEQIIAGLQAAANNAPNGNSYQYEQHAALGAWYGVKVLAYEGGFDTFGGQNVAAKRLANLDPRVKAICRKLVDDWHAAGFEHFQWFNAGADNYAIPFGQWPLLEDIRDTAKPKNQCIDEIVAAALPAVTMGHAVGTTIPGGGFVGSSTPAGTITNTSGPFGFPGYVEYLVRASATGTHTLTFVAQGSSAPKVEIRVNNTVVNASFLLPEGASLATSQPVTVTLRKGVNAIRLYRPASAGSWTIQSLSFTAAGGGGGATNYTTMWFDPAESGWGLNLNHQSDTIFATLFNYAADRRDLWLVASDLRLQPDGSFTGALFRSTGPVFNAQPWVPNIATPVGTMTLRFPTAGTAQLTYVFNGTTVTKSIQRFVFGTAPVCTAQAGSRAGEVNYQDIWFNASESGWGINLTHQGDIIFATLFTYAADGRDLWLVGTDLRRQPSGAFTGPLYRATGAPFNAVPWTGAALVDVGTMSLAFPDGEHGTLNYVFNGTAVTKSITRLEFGALRPVCRTPFPG</sequence>
<dbReference type="Proteomes" id="UP000501534">
    <property type="component" value="Chromosome"/>
</dbReference>
<protein>
    <recommendedName>
        <fullName evidence="4">CBM6 domain-containing protein</fullName>
    </recommendedName>
</protein>
<dbReference type="AlphaFoldDB" id="A0A6M4GWM5"/>
<evidence type="ECO:0000256" key="1">
    <source>
        <dbReference type="SAM" id="SignalP"/>
    </source>
</evidence>
<name>A0A6M4GWM5_9PROT</name>
<dbReference type="SUPFAM" id="SSF49785">
    <property type="entry name" value="Galactose-binding domain-like"/>
    <property type="match status" value="1"/>
</dbReference>
<accession>A0A6M4GWM5</accession>
<dbReference type="RefSeq" id="WP_171093142.1">
    <property type="nucleotide sequence ID" value="NZ_CP053069.1"/>
</dbReference>
<proteinExistence type="predicted"/>
<reference evidence="2 3" key="1">
    <citation type="submission" date="2020-04" db="EMBL/GenBank/DDBJ databases">
        <title>Usitatibacter rugosus gen. nov., sp. nov. and Usitatibacter palustris sp. nov., novel members of Usitatibacteraceae fam. nov. within the order Nitrosomonadales isolated from soil.</title>
        <authorList>
            <person name="Huber K.J."/>
            <person name="Neumann-Schaal M."/>
            <person name="Geppert A."/>
            <person name="Luckner M."/>
            <person name="Wanner G."/>
            <person name="Overmann J."/>
        </authorList>
    </citation>
    <scope>NUCLEOTIDE SEQUENCE [LARGE SCALE GENOMIC DNA]</scope>
    <source>
        <strain evidence="2 3">0125_3</strain>
    </source>
</reference>
<feature type="chain" id="PRO_5026982102" description="CBM6 domain-containing protein" evidence="1">
    <location>
        <begin position="25"/>
        <end position="912"/>
    </location>
</feature>
<dbReference type="EMBL" id="CP053069">
    <property type="protein sequence ID" value="QJR11636.1"/>
    <property type="molecule type" value="Genomic_DNA"/>
</dbReference>
<keyword evidence="3" id="KW-1185">Reference proteome</keyword>
<evidence type="ECO:0000313" key="3">
    <source>
        <dbReference type="Proteomes" id="UP000501534"/>
    </source>
</evidence>
<dbReference type="KEGG" id="uru:DSM104443_02715"/>
<dbReference type="InterPro" id="IPR008979">
    <property type="entry name" value="Galactose-bd-like_sf"/>
</dbReference>
<dbReference type="Gene3D" id="2.60.120.260">
    <property type="entry name" value="Galactose-binding domain-like"/>
    <property type="match status" value="1"/>
</dbReference>
<feature type="signal peptide" evidence="1">
    <location>
        <begin position="1"/>
        <end position="24"/>
    </location>
</feature>